<accession>A0A0N0PF86</accession>
<dbReference type="PANTHER" id="PTHR21437">
    <property type="entry name" value="WIDE AWAKE"/>
    <property type="match status" value="1"/>
</dbReference>
<evidence type="ECO:0000313" key="2">
    <source>
        <dbReference type="Proteomes" id="UP000053240"/>
    </source>
</evidence>
<dbReference type="GO" id="GO:0005819">
    <property type="term" value="C:spindle"/>
    <property type="evidence" value="ECO:0007669"/>
    <property type="project" value="TreeGrafter"/>
</dbReference>
<dbReference type="GO" id="GO:0000132">
    <property type="term" value="P:establishment of mitotic spindle orientation"/>
    <property type="evidence" value="ECO:0007669"/>
    <property type="project" value="TreeGrafter"/>
</dbReference>
<dbReference type="Proteomes" id="UP000053240">
    <property type="component" value="Unassembled WGS sequence"/>
</dbReference>
<name>A0A0N0PF86_PAPMA</name>
<sequence length="103" mass="11427">MEKHTSSSVHFRLKLLTAAAQMQSALGIQDLGQLYHKPLRDAHGTVVVSCVCAARSAKVSALNSRWAPVAKLRRRVLSEDNTMADLLMASVHDQIAYHQVYQQ</sequence>
<dbReference type="InParanoid" id="A0A0N0PF86"/>
<dbReference type="AlphaFoldDB" id="A0A0N0PF86"/>
<comment type="caution">
    <text evidence="1">The sequence shown here is derived from an EMBL/GenBank/DDBJ whole genome shotgun (WGS) entry which is preliminary data.</text>
</comment>
<protein>
    <submittedName>
        <fullName evidence="1">Ankyrin repeat and fibronectin type-III domain-containing protein 1</fullName>
    </submittedName>
</protein>
<gene>
    <name evidence="1" type="ORF">RR48_00523</name>
</gene>
<dbReference type="PANTHER" id="PTHR21437:SF1">
    <property type="entry name" value="WIDE AWAKE"/>
    <property type="match status" value="1"/>
</dbReference>
<reference evidence="1 2" key="1">
    <citation type="journal article" date="2015" name="Nat. Commun.">
        <title>Outbred genome sequencing and CRISPR/Cas9 gene editing in butterflies.</title>
        <authorList>
            <person name="Li X."/>
            <person name="Fan D."/>
            <person name="Zhang W."/>
            <person name="Liu G."/>
            <person name="Zhang L."/>
            <person name="Zhao L."/>
            <person name="Fang X."/>
            <person name="Chen L."/>
            <person name="Dong Y."/>
            <person name="Chen Y."/>
            <person name="Ding Y."/>
            <person name="Zhao R."/>
            <person name="Feng M."/>
            <person name="Zhu Y."/>
            <person name="Feng Y."/>
            <person name="Jiang X."/>
            <person name="Zhu D."/>
            <person name="Xiang H."/>
            <person name="Feng X."/>
            <person name="Li S."/>
            <person name="Wang J."/>
            <person name="Zhang G."/>
            <person name="Kronforst M.R."/>
            <person name="Wang W."/>
        </authorList>
    </citation>
    <scope>NUCLEOTIDE SEQUENCE [LARGE SCALE GENOMIC DNA]</scope>
    <source>
        <strain evidence="1">Ya'a_city_454_Pm</strain>
        <tissue evidence="1">Whole body</tissue>
    </source>
</reference>
<organism evidence="1 2">
    <name type="scientific">Papilio machaon</name>
    <name type="common">Old World swallowtail butterfly</name>
    <dbReference type="NCBI Taxonomy" id="76193"/>
    <lineage>
        <taxon>Eukaryota</taxon>
        <taxon>Metazoa</taxon>
        <taxon>Ecdysozoa</taxon>
        <taxon>Arthropoda</taxon>
        <taxon>Hexapoda</taxon>
        <taxon>Insecta</taxon>
        <taxon>Pterygota</taxon>
        <taxon>Neoptera</taxon>
        <taxon>Endopterygota</taxon>
        <taxon>Lepidoptera</taxon>
        <taxon>Glossata</taxon>
        <taxon>Ditrysia</taxon>
        <taxon>Papilionoidea</taxon>
        <taxon>Papilionidae</taxon>
        <taxon>Papilioninae</taxon>
        <taxon>Papilio</taxon>
    </lineage>
</organism>
<evidence type="ECO:0000313" key="1">
    <source>
        <dbReference type="EMBL" id="KPJ20964.1"/>
    </source>
</evidence>
<dbReference type="EMBL" id="LADJ01011016">
    <property type="protein sequence ID" value="KPJ20964.1"/>
    <property type="molecule type" value="Genomic_DNA"/>
</dbReference>
<dbReference type="GO" id="GO:0061172">
    <property type="term" value="P:regulation of establishment of bipolar cell polarity"/>
    <property type="evidence" value="ECO:0007669"/>
    <property type="project" value="TreeGrafter"/>
</dbReference>
<keyword evidence="2" id="KW-1185">Reference proteome</keyword>
<dbReference type="InterPro" id="IPR039269">
    <property type="entry name" value="ANKFN1"/>
</dbReference>
<proteinExistence type="predicted"/>